<keyword evidence="3" id="KW-1185">Reference proteome</keyword>
<protein>
    <submittedName>
        <fullName evidence="2">Uncharacterized protein</fullName>
    </submittedName>
</protein>
<sequence length="366" mass="41511">MPSLRQHLKQILAVAEASDSEQPQARIRLRVEKGTKARPKTLLPNQDTRWSRTLTGGGTECPVADKVSLMLCKGLERWFAGFIQQDETGSAFMEGGCTAETIAATNGLRDSSRCPYNPNKENWQFYDLTTELSVGKEETKTFIACRDIMTIFLTGLVNIDQQGGTWINTTSHLEPCQTLYQWYEEWGGQKAAKMIMQLLFPTTRRLKLAGNPLEMKEQKADEWWAKLLKGVPLIVDGLQCSRNDEEKETYITSCVKYRQDQGCSSNPPHSWDPNQAQQGLVLEEGQTLDQLSQKLEKVIQQQIVQDPVNHNQNLGTLELVKGIVGAGISGGFIPLVWYMWKRIFSRPTRVEPQGTRRLGYRNRIFE</sequence>
<gene>
    <name evidence="2" type="ORF">C922_05100</name>
</gene>
<keyword evidence="1" id="KW-0472">Membrane</keyword>
<keyword evidence="1" id="KW-0812">Transmembrane</keyword>
<dbReference type="VEuPathDB" id="PlasmoDB:C922_05100"/>
<organism evidence="2 3">
    <name type="scientific">Plasmodium inui San Antonio 1</name>
    <dbReference type="NCBI Taxonomy" id="1237626"/>
    <lineage>
        <taxon>Eukaryota</taxon>
        <taxon>Sar</taxon>
        <taxon>Alveolata</taxon>
        <taxon>Apicomplexa</taxon>
        <taxon>Aconoidasida</taxon>
        <taxon>Haemosporida</taxon>
        <taxon>Plasmodiidae</taxon>
        <taxon>Plasmodium</taxon>
        <taxon>Plasmodium (Plasmodium)</taxon>
    </lineage>
</organism>
<dbReference type="Proteomes" id="UP000030640">
    <property type="component" value="Unassembled WGS sequence"/>
</dbReference>
<dbReference type="RefSeq" id="XP_008818895.1">
    <property type="nucleotide sequence ID" value="XM_008820673.1"/>
</dbReference>
<evidence type="ECO:0000313" key="3">
    <source>
        <dbReference type="Proteomes" id="UP000030640"/>
    </source>
</evidence>
<proteinExistence type="predicted"/>
<dbReference type="EMBL" id="KI965496">
    <property type="protein sequence ID" value="EUD64538.1"/>
    <property type="molecule type" value="Genomic_DNA"/>
</dbReference>
<dbReference type="AlphaFoldDB" id="W6ZZ00"/>
<evidence type="ECO:0000313" key="2">
    <source>
        <dbReference type="EMBL" id="EUD64538.1"/>
    </source>
</evidence>
<accession>W6ZZ00</accession>
<keyword evidence="1" id="KW-1133">Transmembrane helix</keyword>
<name>W6ZZ00_9APIC</name>
<reference evidence="2 3" key="1">
    <citation type="submission" date="2013-02" db="EMBL/GenBank/DDBJ databases">
        <title>The Genome Sequence of Plasmodium inui San Antonio 1.</title>
        <authorList>
            <consortium name="The Broad Institute Genome Sequencing Platform"/>
            <consortium name="The Broad Institute Genome Sequencing Center for Infectious Disease"/>
            <person name="Neafsey D."/>
            <person name="Cheeseman I."/>
            <person name="Volkman S."/>
            <person name="Adams J."/>
            <person name="Walker B."/>
            <person name="Young S.K."/>
            <person name="Zeng Q."/>
            <person name="Gargeya S."/>
            <person name="Fitzgerald M."/>
            <person name="Haas B."/>
            <person name="Abouelleil A."/>
            <person name="Alvarado L."/>
            <person name="Arachchi H.M."/>
            <person name="Berlin A.M."/>
            <person name="Chapman S.B."/>
            <person name="Dewar J."/>
            <person name="Goldberg J."/>
            <person name="Griggs A."/>
            <person name="Gujja S."/>
            <person name="Hansen M."/>
            <person name="Howarth C."/>
            <person name="Imamovic A."/>
            <person name="Larimer J."/>
            <person name="McCowan C."/>
            <person name="Murphy C."/>
            <person name="Neiman D."/>
            <person name="Pearson M."/>
            <person name="Priest M."/>
            <person name="Roberts A."/>
            <person name="Saif S."/>
            <person name="Shea T."/>
            <person name="Sisk P."/>
            <person name="Sykes S."/>
            <person name="Wortman J."/>
            <person name="Nusbaum C."/>
            <person name="Birren B."/>
        </authorList>
    </citation>
    <scope>NUCLEOTIDE SEQUENCE [LARGE SCALE GENOMIC DNA]</scope>
    <source>
        <strain evidence="2 3">San Antonio 1</strain>
    </source>
</reference>
<evidence type="ECO:0000256" key="1">
    <source>
        <dbReference type="SAM" id="Phobius"/>
    </source>
</evidence>
<feature type="transmembrane region" description="Helical" evidence="1">
    <location>
        <begin position="319"/>
        <end position="340"/>
    </location>
</feature>
<dbReference type="GeneID" id="20040374"/>